<evidence type="ECO:0000313" key="1">
    <source>
        <dbReference type="EMBL" id="AAU82511.1"/>
    </source>
</evidence>
<protein>
    <submittedName>
        <fullName evidence="1">Uncharacterized protein</fullName>
    </submittedName>
</protein>
<accession>Q64DL6</accession>
<gene>
    <name evidence="1" type="ORF">GZ18B6_22</name>
</gene>
<dbReference type="AlphaFoldDB" id="Q64DL6"/>
<dbReference type="EMBL" id="AY714825">
    <property type="protein sequence ID" value="AAU82511.1"/>
    <property type="molecule type" value="Genomic_DNA"/>
</dbReference>
<sequence>MACETYCNAKGDRFNAGFFHTLVELLSVRYNITLFEDEVIDRELFEDGWPRIYEELGI</sequence>
<name>Q64DL6_UNCAG</name>
<proteinExistence type="predicted"/>
<reference evidence="1" key="1">
    <citation type="journal article" date="2004" name="Science">
        <title>Reverse methanogenesis: testing the hypothesis with environmental genomics.</title>
        <authorList>
            <person name="Hallam S.J."/>
            <person name="Putnam N."/>
            <person name="Preston C.M."/>
            <person name="Detter J.C."/>
            <person name="Rokhsar D."/>
            <person name="Richardson P.M."/>
            <person name="DeLong E.F."/>
        </authorList>
    </citation>
    <scope>NUCLEOTIDE SEQUENCE</scope>
</reference>
<reference evidence="1" key="2">
    <citation type="submission" date="2004-08" db="EMBL/GenBank/DDBJ databases">
        <authorList>
            <person name="Putnam N."/>
            <person name="Detter J.C."/>
            <person name="Richardson P.M."/>
            <person name="Rokhsar D."/>
        </authorList>
    </citation>
    <scope>NUCLEOTIDE SEQUENCE</scope>
</reference>
<organism evidence="1">
    <name type="scientific">Uncultured archaeon GZfos26G2</name>
    <dbReference type="NCBI Taxonomy" id="3386331"/>
    <lineage>
        <taxon>Archaea</taxon>
        <taxon>Methanobacteriati</taxon>
        <taxon>Methanobacteriota</taxon>
        <taxon>Stenosarchaea group</taxon>
        <taxon>Methanomicrobia</taxon>
        <taxon>Candidatus Methanophagales</taxon>
        <taxon>Candidatus Methanophagaceae</taxon>
        <taxon>Candidatus Methanophaga</taxon>
    </lineage>
</organism>